<dbReference type="SUPFAM" id="SSF51126">
    <property type="entry name" value="Pectin lyase-like"/>
    <property type="match status" value="1"/>
</dbReference>
<dbReference type="EMBL" id="CP001681">
    <property type="protein sequence ID" value="ACU06168.1"/>
    <property type="molecule type" value="Genomic_DNA"/>
</dbReference>
<gene>
    <name evidence="5" type="ordered locus">Phep_3977</name>
</gene>
<dbReference type="AlphaFoldDB" id="C6XVU3"/>
<evidence type="ECO:0000256" key="4">
    <source>
        <dbReference type="RuleBase" id="RU361169"/>
    </source>
</evidence>
<evidence type="ECO:0000256" key="1">
    <source>
        <dbReference type="ARBA" id="ARBA00008834"/>
    </source>
</evidence>
<dbReference type="InterPro" id="IPR000743">
    <property type="entry name" value="Glyco_hydro_28"/>
</dbReference>
<dbReference type="PANTHER" id="PTHR31339">
    <property type="entry name" value="PECTIN LYASE-RELATED"/>
    <property type="match status" value="1"/>
</dbReference>
<dbReference type="InterPro" id="IPR012334">
    <property type="entry name" value="Pectin_lyas_fold"/>
</dbReference>
<comment type="similarity">
    <text evidence="1 4">Belongs to the glycosyl hydrolase 28 family.</text>
</comment>
<keyword evidence="6" id="KW-1185">Reference proteome</keyword>
<keyword evidence="3 4" id="KW-0326">Glycosidase</keyword>
<dbReference type="Pfam" id="PF00295">
    <property type="entry name" value="Glyco_hydro_28"/>
    <property type="match status" value="1"/>
</dbReference>
<keyword evidence="2 4" id="KW-0378">Hydrolase</keyword>
<dbReference type="CAZy" id="GH28">
    <property type="family name" value="Glycoside Hydrolase Family 28"/>
</dbReference>
<dbReference type="GO" id="GO:0005975">
    <property type="term" value="P:carbohydrate metabolic process"/>
    <property type="evidence" value="ECO:0007669"/>
    <property type="project" value="InterPro"/>
</dbReference>
<sequence length="543" mass="59795">MKNRFKLLMIIFLGFIYSCRTEKNFNILDFGAVRDGKTLNTAAIQKAIDECSKKGGRVVIPKGVYLSGTLYMKSNVELHIEEGAILKGSASFKDYPDNKVTYKNAFTHFEDGKLYANKAFIFAENVSNISFTGKGTINGSGDSPEFNLGNDDTSISRSRPCMLLIIDSKHIKLNDLTLENSAYWLQNYLGCEFLELKGLKIYNQSNYNQDGMDIDAKHVLVEGCTLDVDDDGICFKSHDPKRIVEDVVVRNCKISSNCNAIKFGTKSMAGLKNVSISNCNIQKASADPIRHWQKTLKFIDQPITVISGIALEAVDGGIIDSISIFNITMKDVQTPLFIVLGNRGNKPMGDKNFYNTSAGNTAQQAVGKISNIQLKNIKATSHSKMASSITAFPGHYIENITLDNIAFNIMGAGTQQEAITPLIENPGAYPENRMYGLAYPASGFFIRHVKNLSLNHIKLSVRKPDYRSSIILDDVLGVNISNVNLPVPEGNTAAIGLKNSKNIKVINPVFKSENQPLIQLDGTAEPEIAIAGFKKYKGWLTSL</sequence>
<dbReference type="eggNOG" id="COG5434">
    <property type="taxonomic scope" value="Bacteria"/>
</dbReference>
<dbReference type="GO" id="GO:0004650">
    <property type="term" value="F:polygalacturonase activity"/>
    <property type="evidence" value="ECO:0007669"/>
    <property type="project" value="InterPro"/>
</dbReference>
<name>C6XVU3_PEDHD</name>
<evidence type="ECO:0000256" key="2">
    <source>
        <dbReference type="ARBA" id="ARBA00022801"/>
    </source>
</evidence>
<dbReference type="STRING" id="485917.Phep_3977"/>
<dbReference type="InterPro" id="IPR051801">
    <property type="entry name" value="GH28_Enzymes"/>
</dbReference>
<dbReference type="Proteomes" id="UP000000852">
    <property type="component" value="Chromosome"/>
</dbReference>
<dbReference type="InterPro" id="IPR011050">
    <property type="entry name" value="Pectin_lyase_fold/virulence"/>
</dbReference>
<evidence type="ECO:0000256" key="3">
    <source>
        <dbReference type="ARBA" id="ARBA00023295"/>
    </source>
</evidence>
<reference evidence="5 6" key="1">
    <citation type="journal article" date="2009" name="Stand. Genomic Sci.">
        <title>Complete genome sequence of Pedobacter heparinus type strain (HIM 762-3).</title>
        <authorList>
            <person name="Han C."/>
            <person name="Spring S."/>
            <person name="Lapidus A."/>
            <person name="Del Rio T.G."/>
            <person name="Tice H."/>
            <person name="Copeland A."/>
            <person name="Cheng J.F."/>
            <person name="Lucas S."/>
            <person name="Chen F."/>
            <person name="Nolan M."/>
            <person name="Bruce D."/>
            <person name="Goodwin L."/>
            <person name="Pitluck S."/>
            <person name="Ivanova N."/>
            <person name="Mavromatis K."/>
            <person name="Mikhailova N."/>
            <person name="Pati A."/>
            <person name="Chen A."/>
            <person name="Palaniappan K."/>
            <person name="Land M."/>
            <person name="Hauser L."/>
            <person name="Chang Y.J."/>
            <person name="Jeffries C.C."/>
            <person name="Saunders E."/>
            <person name="Chertkov O."/>
            <person name="Brettin T."/>
            <person name="Goker M."/>
            <person name="Rohde M."/>
            <person name="Bristow J."/>
            <person name="Eisen J.A."/>
            <person name="Markowitz V."/>
            <person name="Hugenholtz P."/>
            <person name="Kyrpides N.C."/>
            <person name="Klenk H.P."/>
            <person name="Detter J.C."/>
        </authorList>
    </citation>
    <scope>NUCLEOTIDE SEQUENCE [LARGE SCALE GENOMIC DNA]</scope>
    <source>
        <strain evidence="6">ATCC 13125 / DSM 2366 / CIP 104194 / JCM 7457 / NBRC 12017 / NCIMB 9290 / NRRL B-14731 / HIM 762-3</strain>
    </source>
</reference>
<dbReference type="Gene3D" id="2.160.20.10">
    <property type="entry name" value="Single-stranded right-handed beta-helix, Pectin lyase-like"/>
    <property type="match status" value="1"/>
</dbReference>
<accession>C6XVU3</accession>
<dbReference type="PANTHER" id="PTHR31339:SF9">
    <property type="entry name" value="PLASMIN AND FIBRONECTIN-BINDING PROTEIN A"/>
    <property type="match status" value="1"/>
</dbReference>
<proteinExistence type="inferred from homology"/>
<evidence type="ECO:0000313" key="6">
    <source>
        <dbReference type="Proteomes" id="UP000000852"/>
    </source>
</evidence>
<evidence type="ECO:0000313" key="5">
    <source>
        <dbReference type="EMBL" id="ACU06168.1"/>
    </source>
</evidence>
<dbReference type="PROSITE" id="PS51257">
    <property type="entry name" value="PROKAR_LIPOPROTEIN"/>
    <property type="match status" value="1"/>
</dbReference>
<dbReference type="HOGENOM" id="CLU_016031_8_4_10"/>
<protein>
    <submittedName>
        <fullName evidence="5">Glycoside hydrolase family 28</fullName>
    </submittedName>
</protein>
<dbReference type="KEGG" id="phe:Phep_3977"/>
<organism evidence="5 6">
    <name type="scientific">Pedobacter heparinus (strain ATCC 13125 / DSM 2366 / CIP 104194 / JCM 7457 / NBRC 12017 / NCIMB 9290 / NRRL B-14731 / HIM 762-3)</name>
    <dbReference type="NCBI Taxonomy" id="485917"/>
    <lineage>
        <taxon>Bacteria</taxon>
        <taxon>Pseudomonadati</taxon>
        <taxon>Bacteroidota</taxon>
        <taxon>Sphingobacteriia</taxon>
        <taxon>Sphingobacteriales</taxon>
        <taxon>Sphingobacteriaceae</taxon>
        <taxon>Pedobacter</taxon>
    </lineage>
</organism>